<evidence type="ECO:0000256" key="3">
    <source>
        <dbReference type="SAM" id="Phobius"/>
    </source>
</evidence>
<proteinExistence type="inferred from homology"/>
<dbReference type="GO" id="GO:0008654">
    <property type="term" value="P:phospholipid biosynthetic process"/>
    <property type="evidence" value="ECO:0007669"/>
    <property type="project" value="InterPro"/>
</dbReference>
<dbReference type="EMBL" id="PFBW01000191">
    <property type="protein sequence ID" value="PIR77068.1"/>
    <property type="molecule type" value="Genomic_DNA"/>
</dbReference>
<dbReference type="Gene3D" id="1.20.120.1760">
    <property type="match status" value="1"/>
</dbReference>
<dbReference type="GO" id="GO:0016020">
    <property type="term" value="C:membrane"/>
    <property type="evidence" value="ECO:0007669"/>
    <property type="project" value="InterPro"/>
</dbReference>
<feature type="non-terminal residue" evidence="4">
    <location>
        <position position="216"/>
    </location>
</feature>
<dbReference type="AlphaFoldDB" id="A0A2M6P061"/>
<dbReference type="InterPro" id="IPR000462">
    <property type="entry name" value="CDP-OH_P_trans"/>
</dbReference>
<gene>
    <name evidence="4" type="ORF">COU30_04500</name>
</gene>
<dbReference type="GO" id="GO:0016780">
    <property type="term" value="F:phosphotransferase activity, for other substituted phosphate groups"/>
    <property type="evidence" value="ECO:0007669"/>
    <property type="project" value="InterPro"/>
</dbReference>
<name>A0A2M6P061_9BACT</name>
<dbReference type="PROSITE" id="PS00379">
    <property type="entry name" value="CDP_ALCOHOL_P_TRANSF"/>
    <property type="match status" value="1"/>
</dbReference>
<sequence length="216" mass="24889">MSTTNEKKSLRSLDRRFGAFWVQFHKDHPWCTPTVLTLSRVLAFVPFMLCITVDFLTPLSLMSLMWIATFDIFDGVLARNANLTTRFGGFADQATDKLLILAILWTFFLLLWRNPLESSDAFYLWHNCNLMAVLVVITICDVINFGLRLQEAIRVSIVHKATLRSYWFMPYTEVSTEQRHQISSNAGKIKVWVLMIGVCFWCISWGLHLAQDSGIM</sequence>
<comment type="caution">
    <text evidence="4">The sequence shown here is derived from an EMBL/GenBank/DDBJ whole genome shotgun (WGS) entry which is preliminary data.</text>
</comment>
<evidence type="ECO:0008006" key="6">
    <source>
        <dbReference type="Google" id="ProtNLM"/>
    </source>
</evidence>
<accession>A0A2M6P061</accession>
<keyword evidence="1 2" id="KW-0808">Transferase</keyword>
<dbReference type="InterPro" id="IPR048254">
    <property type="entry name" value="CDP_ALCOHOL_P_TRANSF_CS"/>
</dbReference>
<organism evidence="4 5">
    <name type="scientific">Candidatus Magasanikbacteria bacterium CG10_big_fil_rev_8_21_14_0_10_38_6</name>
    <dbReference type="NCBI Taxonomy" id="1974647"/>
    <lineage>
        <taxon>Bacteria</taxon>
        <taxon>Candidatus Magasanikiibacteriota</taxon>
    </lineage>
</organism>
<feature type="transmembrane region" description="Helical" evidence="3">
    <location>
        <begin position="124"/>
        <end position="147"/>
    </location>
</feature>
<comment type="similarity">
    <text evidence="2">Belongs to the CDP-alcohol phosphatidyltransferase class-I family.</text>
</comment>
<feature type="transmembrane region" description="Helical" evidence="3">
    <location>
        <begin position="94"/>
        <end position="112"/>
    </location>
</feature>
<dbReference type="Proteomes" id="UP000228528">
    <property type="component" value="Unassembled WGS sequence"/>
</dbReference>
<dbReference type="Pfam" id="PF01066">
    <property type="entry name" value="CDP-OH_P_transf"/>
    <property type="match status" value="1"/>
</dbReference>
<feature type="transmembrane region" description="Helical" evidence="3">
    <location>
        <begin position="43"/>
        <end position="73"/>
    </location>
</feature>
<evidence type="ECO:0000313" key="4">
    <source>
        <dbReference type="EMBL" id="PIR77068.1"/>
    </source>
</evidence>
<keyword evidence="3" id="KW-0812">Transmembrane</keyword>
<evidence type="ECO:0000256" key="2">
    <source>
        <dbReference type="RuleBase" id="RU003750"/>
    </source>
</evidence>
<protein>
    <recommendedName>
        <fullName evidence="6">CDP-alcohol phosphatidyltransferase family protein</fullName>
    </recommendedName>
</protein>
<keyword evidence="3" id="KW-1133">Transmembrane helix</keyword>
<reference evidence="5" key="1">
    <citation type="submission" date="2017-09" db="EMBL/GenBank/DDBJ databases">
        <title>Depth-based differentiation of microbial function through sediment-hosted aquifers and enrichment of novel symbionts in the deep terrestrial subsurface.</title>
        <authorList>
            <person name="Probst A.J."/>
            <person name="Ladd B."/>
            <person name="Jarett J.K."/>
            <person name="Geller-Mcgrath D.E."/>
            <person name="Sieber C.M.K."/>
            <person name="Emerson J.B."/>
            <person name="Anantharaman K."/>
            <person name="Thomas B.C."/>
            <person name="Malmstrom R."/>
            <person name="Stieglmeier M."/>
            <person name="Klingl A."/>
            <person name="Woyke T."/>
            <person name="Ryan C.M."/>
            <person name="Banfield J.F."/>
        </authorList>
    </citation>
    <scope>NUCLEOTIDE SEQUENCE [LARGE SCALE GENOMIC DNA]</scope>
</reference>
<dbReference type="InterPro" id="IPR043130">
    <property type="entry name" value="CDP-OH_PTrfase_TM_dom"/>
</dbReference>
<feature type="transmembrane region" description="Helical" evidence="3">
    <location>
        <begin position="189"/>
        <end position="210"/>
    </location>
</feature>
<evidence type="ECO:0000256" key="1">
    <source>
        <dbReference type="ARBA" id="ARBA00022679"/>
    </source>
</evidence>
<keyword evidence="3" id="KW-0472">Membrane</keyword>
<evidence type="ECO:0000313" key="5">
    <source>
        <dbReference type="Proteomes" id="UP000228528"/>
    </source>
</evidence>